<dbReference type="InterPro" id="IPR041265">
    <property type="entry name" value="PCC_BT"/>
</dbReference>
<dbReference type="PROSITE" id="PS50975">
    <property type="entry name" value="ATP_GRASP"/>
    <property type="match status" value="1"/>
</dbReference>
<dbReference type="AlphaFoldDB" id="A0A316GJ49"/>
<dbReference type="OrthoDB" id="9763189at2"/>
<evidence type="ECO:0000256" key="3">
    <source>
        <dbReference type="ARBA" id="ARBA00013050"/>
    </source>
</evidence>
<gene>
    <name evidence="19" type="ORF">C7455_103182</name>
</gene>
<evidence type="ECO:0000256" key="15">
    <source>
        <dbReference type="PROSITE-ProRule" id="PRU00409"/>
    </source>
</evidence>
<keyword evidence="8" id="KW-0460">Magnesium</keyword>
<dbReference type="Pfam" id="PF18140">
    <property type="entry name" value="PCC_BT"/>
    <property type="match status" value="1"/>
</dbReference>
<keyword evidence="11" id="KW-0443">Lipid metabolism</keyword>
<dbReference type="EMBL" id="QGGW01000003">
    <property type="protein sequence ID" value="PWK60982.1"/>
    <property type="molecule type" value="Genomic_DNA"/>
</dbReference>
<dbReference type="SUPFAM" id="SSF56059">
    <property type="entry name" value="Glutathione synthetase ATP-binding domain-like"/>
    <property type="match status" value="1"/>
</dbReference>
<dbReference type="Pfam" id="PF00364">
    <property type="entry name" value="Biotin_lipoyl"/>
    <property type="match status" value="1"/>
</dbReference>
<dbReference type="Pfam" id="PF02786">
    <property type="entry name" value="CPSase_L_D2"/>
    <property type="match status" value="1"/>
</dbReference>
<dbReference type="PROSITE" id="PS50979">
    <property type="entry name" value="BC"/>
    <property type="match status" value="1"/>
</dbReference>
<evidence type="ECO:0000256" key="13">
    <source>
        <dbReference type="ARBA" id="ARBA00023267"/>
    </source>
</evidence>
<comment type="pathway">
    <text evidence="2">Metabolic intermediate metabolism; propanoyl-CoA degradation; succinyl-CoA from propanoyl-CoA: step 1/3.</text>
</comment>
<dbReference type="UniPathway" id="UPA00945">
    <property type="reaction ID" value="UER00908"/>
</dbReference>
<feature type="domain" description="Lipoyl-binding" evidence="16">
    <location>
        <begin position="605"/>
        <end position="681"/>
    </location>
</feature>
<dbReference type="InterPro" id="IPR016185">
    <property type="entry name" value="PreATP-grasp_dom_sf"/>
</dbReference>
<keyword evidence="10" id="KW-0442">Lipid degradation</keyword>
<dbReference type="Gene3D" id="3.30.470.20">
    <property type="entry name" value="ATP-grasp fold, B domain"/>
    <property type="match status" value="1"/>
</dbReference>
<evidence type="ECO:0000256" key="12">
    <source>
        <dbReference type="ARBA" id="ARBA00023211"/>
    </source>
</evidence>
<dbReference type="InterPro" id="IPR050856">
    <property type="entry name" value="Biotin_carboxylase_complex"/>
</dbReference>
<dbReference type="NCBIfam" id="NF006367">
    <property type="entry name" value="PRK08591.1"/>
    <property type="match status" value="1"/>
</dbReference>
<dbReference type="Gene3D" id="2.40.50.100">
    <property type="match status" value="1"/>
</dbReference>
<dbReference type="InterPro" id="IPR005481">
    <property type="entry name" value="BC-like_N"/>
</dbReference>
<keyword evidence="13" id="KW-0092">Biotin</keyword>
<dbReference type="InterPro" id="IPR005479">
    <property type="entry name" value="CPAse_ATP-bd"/>
</dbReference>
<sequence length="681" mass="73707">MFKKLLIANRGEIACRVIKTARKMGIATVAVYSDADRNALHVKMADEAVHIGPAPASESYIVIDKIMAAIKATGAEAVHPGYGFLSENMKFAQALEAAGVAFVGPPSPAIEAMGDKITSKKLAAEAGVSTVPGYMGLIADADEAVKISNQIGYPVMIKASAGGGGKGMRIAWTDLEAREGFQASKNEAKSSFGDDRIFIEKFVTQPRHIEIQVLADSHGNCVYLGERECSIQRRNQKVIEEAPSPFLDAATRKAMGEQAVALSQAVGYTSAGTVEFIVDGDRNFYFLEMNTRLQVEHPVTELITGVDLVEQMIRVAAGEKLPFAQDDITLTGWAMESRLYAEDPYRNFLPSIGRLTRYRPPVEVQAGPLHDTGKWQGEAPLGDTAVRNDTGVFEGGEISMFYDPMIAKLCTWAPDRAGAIAAMRTALDGFEVEGIGHNLPFLSAVMDHPRFASGNITTAFIAEEYPDGFEGATLAPDALARVAAAAAAMHRVAEIRRTRVSGRMDNHERRVGTDWVVTLQGSDFDVTIAADPDGSTVRFADRQAMRVTSDWTPGDSLARLMVEGEALVLKVGKIPGGFRLRTRGADLKVHVRSPRQAALARRMPEKQPPDTSKLLLCPMPGLIVRIDVEVGQEVQEGQTLCTVEAMKMENILRADRRGIVAAIKCGAGDSLAVDEIIMEFE</sequence>
<dbReference type="PROSITE" id="PS00867">
    <property type="entry name" value="CPSASE_2"/>
    <property type="match status" value="1"/>
</dbReference>
<evidence type="ECO:0000256" key="11">
    <source>
        <dbReference type="ARBA" id="ARBA00023098"/>
    </source>
</evidence>
<dbReference type="GO" id="GO:0005524">
    <property type="term" value="F:ATP binding"/>
    <property type="evidence" value="ECO:0007669"/>
    <property type="project" value="UniProtKB-UniRule"/>
</dbReference>
<feature type="domain" description="ATP-grasp" evidence="17">
    <location>
        <begin position="120"/>
        <end position="317"/>
    </location>
</feature>
<dbReference type="GO" id="GO:0004658">
    <property type="term" value="F:propionyl-CoA carboxylase activity"/>
    <property type="evidence" value="ECO:0007669"/>
    <property type="project" value="UniProtKB-EC"/>
</dbReference>
<dbReference type="EC" id="6.4.1.3" evidence="3"/>
<comment type="cofactor">
    <cofactor evidence="1">
        <name>biotin</name>
        <dbReference type="ChEBI" id="CHEBI:57586"/>
    </cofactor>
</comment>
<reference evidence="19 20" key="1">
    <citation type="submission" date="2018-05" db="EMBL/GenBank/DDBJ databases">
        <title>Genomic Encyclopedia of Type Strains, Phase IV (KMG-IV): sequencing the most valuable type-strain genomes for metagenomic binning, comparative biology and taxonomic classification.</title>
        <authorList>
            <person name="Goeker M."/>
        </authorList>
    </citation>
    <scope>NUCLEOTIDE SEQUENCE [LARGE SCALE GENOMIC DNA]</scope>
    <source>
        <strain evidence="19 20">DSM 16097</strain>
    </source>
</reference>
<proteinExistence type="predicted"/>
<dbReference type="InterPro" id="IPR011053">
    <property type="entry name" value="Single_hybrid_motif"/>
</dbReference>
<dbReference type="FunFam" id="2.40.50.100:FF:000003">
    <property type="entry name" value="Acetyl-CoA carboxylase biotin carboxyl carrier protein"/>
    <property type="match status" value="1"/>
</dbReference>
<dbReference type="PROSITE" id="PS00188">
    <property type="entry name" value="BIOTIN"/>
    <property type="match status" value="1"/>
</dbReference>
<dbReference type="InterPro" id="IPR011054">
    <property type="entry name" value="Rudment_hybrid_motif"/>
</dbReference>
<dbReference type="FunFam" id="3.40.50.20:FF:000010">
    <property type="entry name" value="Propionyl-CoA carboxylase subunit alpha"/>
    <property type="match status" value="1"/>
</dbReference>
<dbReference type="PROSITE" id="PS50968">
    <property type="entry name" value="BIOTINYL_LIPOYL"/>
    <property type="match status" value="1"/>
</dbReference>
<dbReference type="CDD" id="cd06850">
    <property type="entry name" value="biotinyl_domain"/>
    <property type="match status" value="1"/>
</dbReference>
<dbReference type="Proteomes" id="UP000245708">
    <property type="component" value="Unassembled WGS sequence"/>
</dbReference>
<evidence type="ECO:0000256" key="6">
    <source>
        <dbReference type="ARBA" id="ARBA00022741"/>
    </source>
</evidence>
<evidence type="ECO:0000259" key="17">
    <source>
        <dbReference type="PROSITE" id="PS50975"/>
    </source>
</evidence>
<evidence type="ECO:0000256" key="8">
    <source>
        <dbReference type="ARBA" id="ARBA00022842"/>
    </source>
</evidence>
<evidence type="ECO:0000259" key="18">
    <source>
        <dbReference type="PROSITE" id="PS50979"/>
    </source>
</evidence>
<dbReference type="Pfam" id="PF00289">
    <property type="entry name" value="Biotin_carb_N"/>
    <property type="match status" value="1"/>
</dbReference>
<dbReference type="GO" id="GO:0046872">
    <property type="term" value="F:metal ion binding"/>
    <property type="evidence" value="ECO:0007669"/>
    <property type="project" value="UniProtKB-KW"/>
</dbReference>
<dbReference type="SMART" id="SM00878">
    <property type="entry name" value="Biotin_carb_C"/>
    <property type="match status" value="1"/>
</dbReference>
<dbReference type="PROSITE" id="PS00866">
    <property type="entry name" value="CPSASE_1"/>
    <property type="match status" value="1"/>
</dbReference>
<keyword evidence="7 15" id="KW-0067">ATP-binding</keyword>
<dbReference type="RefSeq" id="WP_109667155.1">
    <property type="nucleotide sequence ID" value="NZ_QGGW01000003.1"/>
</dbReference>
<name>A0A316GJ49_9RHOB</name>
<dbReference type="InterPro" id="IPR005482">
    <property type="entry name" value="Biotin_COase_C"/>
</dbReference>
<evidence type="ECO:0000256" key="10">
    <source>
        <dbReference type="ARBA" id="ARBA00022963"/>
    </source>
</evidence>
<keyword evidence="5" id="KW-0479">Metal-binding</keyword>
<keyword evidence="4" id="KW-0436">Ligase</keyword>
<dbReference type="Pfam" id="PF02785">
    <property type="entry name" value="Biotin_carb_C"/>
    <property type="match status" value="1"/>
</dbReference>
<comment type="catalytic activity">
    <reaction evidence="14">
        <text>propanoyl-CoA + hydrogencarbonate + ATP = (S)-methylmalonyl-CoA + ADP + phosphate + H(+)</text>
        <dbReference type="Rhea" id="RHEA:23720"/>
        <dbReference type="ChEBI" id="CHEBI:15378"/>
        <dbReference type="ChEBI" id="CHEBI:17544"/>
        <dbReference type="ChEBI" id="CHEBI:30616"/>
        <dbReference type="ChEBI" id="CHEBI:43474"/>
        <dbReference type="ChEBI" id="CHEBI:57327"/>
        <dbReference type="ChEBI" id="CHEBI:57392"/>
        <dbReference type="ChEBI" id="CHEBI:456216"/>
        <dbReference type="EC" id="6.4.1.3"/>
    </reaction>
    <physiologicalReaction direction="left-to-right" evidence="14">
        <dbReference type="Rhea" id="RHEA:23721"/>
    </physiologicalReaction>
</comment>
<protein>
    <recommendedName>
        <fullName evidence="3">propionyl-CoA carboxylase</fullName>
        <ecNumber evidence="3">6.4.1.3</ecNumber>
    </recommendedName>
</protein>
<dbReference type="SUPFAM" id="SSF52440">
    <property type="entry name" value="PreATP-grasp domain"/>
    <property type="match status" value="1"/>
</dbReference>
<dbReference type="FunFam" id="3.30.470.20:FF:000028">
    <property type="entry name" value="Methylcrotonoyl-CoA carboxylase subunit alpha, mitochondrial"/>
    <property type="match status" value="1"/>
</dbReference>
<organism evidence="19 20">
    <name type="scientific">Roseicyclus mahoneyensis</name>
    <dbReference type="NCBI Taxonomy" id="164332"/>
    <lineage>
        <taxon>Bacteria</taxon>
        <taxon>Pseudomonadati</taxon>
        <taxon>Pseudomonadota</taxon>
        <taxon>Alphaproteobacteria</taxon>
        <taxon>Rhodobacterales</taxon>
        <taxon>Roseobacteraceae</taxon>
        <taxon>Roseicyclus</taxon>
    </lineage>
</organism>
<dbReference type="InterPro" id="IPR011761">
    <property type="entry name" value="ATP-grasp"/>
</dbReference>
<dbReference type="PANTHER" id="PTHR18866:SF33">
    <property type="entry name" value="METHYLCROTONOYL-COA CARBOXYLASE SUBUNIT ALPHA, MITOCHONDRIAL-RELATED"/>
    <property type="match status" value="1"/>
</dbReference>
<keyword evidence="9" id="KW-0809">Transit peptide</keyword>
<evidence type="ECO:0000256" key="7">
    <source>
        <dbReference type="ARBA" id="ARBA00022840"/>
    </source>
</evidence>
<dbReference type="GO" id="GO:0016042">
    <property type="term" value="P:lipid catabolic process"/>
    <property type="evidence" value="ECO:0007669"/>
    <property type="project" value="UniProtKB-KW"/>
</dbReference>
<dbReference type="InterPro" id="IPR001882">
    <property type="entry name" value="Biotin_BS"/>
</dbReference>
<keyword evidence="20" id="KW-1185">Reference proteome</keyword>
<comment type="caution">
    <text evidence="19">The sequence shown here is derived from an EMBL/GenBank/DDBJ whole genome shotgun (WGS) entry which is preliminary data.</text>
</comment>
<keyword evidence="6 15" id="KW-0547">Nucleotide-binding</keyword>
<dbReference type="PANTHER" id="PTHR18866">
    <property type="entry name" value="CARBOXYLASE:PYRUVATE/ACETYL-COA/PROPIONYL-COA CARBOXYLASE"/>
    <property type="match status" value="1"/>
</dbReference>
<evidence type="ECO:0000256" key="5">
    <source>
        <dbReference type="ARBA" id="ARBA00022723"/>
    </source>
</evidence>
<dbReference type="SUPFAM" id="SSF51230">
    <property type="entry name" value="Single hybrid motif"/>
    <property type="match status" value="1"/>
</dbReference>
<evidence type="ECO:0000259" key="16">
    <source>
        <dbReference type="PROSITE" id="PS50968"/>
    </source>
</evidence>
<dbReference type="Gene3D" id="3.30.700.30">
    <property type="match status" value="1"/>
</dbReference>
<evidence type="ECO:0000256" key="2">
    <source>
        <dbReference type="ARBA" id="ARBA00005060"/>
    </source>
</evidence>
<dbReference type="InterPro" id="IPR000089">
    <property type="entry name" value="Biotin_lipoyl"/>
</dbReference>
<accession>A0A316GJ49</accession>
<feature type="domain" description="Biotin carboxylation" evidence="18">
    <location>
        <begin position="1"/>
        <end position="466"/>
    </location>
</feature>
<evidence type="ECO:0000313" key="20">
    <source>
        <dbReference type="Proteomes" id="UP000245708"/>
    </source>
</evidence>
<evidence type="ECO:0000256" key="1">
    <source>
        <dbReference type="ARBA" id="ARBA00001953"/>
    </source>
</evidence>
<evidence type="ECO:0000313" key="19">
    <source>
        <dbReference type="EMBL" id="PWK60982.1"/>
    </source>
</evidence>
<dbReference type="SUPFAM" id="SSF51246">
    <property type="entry name" value="Rudiment single hybrid motif"/>
    <property type="match status" value="1"/>
</dbReference>
<evidence type="ECO:0000256" key="4">
    <source>
        <dbReference type="ARBA" id="ARBA00022598"/>
    </source>
</evidence>
<dbReference type="FunFam" id="3.30.1490.20:FF:000003">
    <property type="entry name" value="acetyl-CoA carboxylase isoform X1"/>
    <property type="match status" value="1"/>
</dbReference>
<dbReference type="InterPro" id="IPR011764">
    <property type="entry name" value="Biotin_carboxylation_dom"/>
</dbReference>
<keyword evidence="12" id="KW-0464">Manganese</keyword>
<evidence type="ECO:0000256" key="9">
    <source>
        <dbReference type="ARBA" id="ARBA00022946"/>
    </source>
</evidence>
<evidence type="ECO:0000256" key="14">
    <source>
        <dbReference type="ARBA" id="ARBA00049495"/>
    </source>
</evidence>